<keyword evidence="2" id="KW-0732">Signal</keyword>
<feature type="domain" description="DUF4329" evidence="3">
    <location>
        <begin position="74"/>
        <end position="188"/>
    </location>
</feature>
<protein>
    <recommendedName>
        <fullName evidence="3">DUF4329 domain-containing protein</fullName>
    </recommendedName>
</protein>
<feature type="chain" id="PRO_5004569342" description="DUF4329 domain-containing protein" evidence="2">
    <location>
        <begin position="19"/>
        <end position="221"/>
    </location>
</feature>
<organism evidence="4 5">
    <name type="scientific">Rubellimicrobium thermophilum DSM 16684</name>
    <dbReference type="NCBI Taxonomy" id="1123069"/>
    <lineage>
        <taxon>Bacteria</taxon>
        <taxon>Pseudomonadati</taxon>
        <taxon>Pseudomonadota</taxon>
        <taxon>Alphaproteobacteria</taxon>
        <taxon>Rhodobacterales</taxon>
        <taxon>Roseobacteraceae</taxon>
        <taxon>Rubellimicrobium</taxon>
    </lineage>
</organism>
<dbReference type="HOGENOM" id="CLU_1249862_0_0_5"/>
<dbReference type="EMBL" id="AOLV01000010">
    <property type="protein sequence ID" value="EPX86350.1"/>
    <property type="molecule type" value="Genomic_DNA"/>
</dbReference>
<dbReference type="InterPro" id="IPR025479">
    <property type="entry name" value="DUF4329"/>
</dbReference>
<dbReference type="Proteomes" id="UP000015346">
    <property type="component" value="Unassembled WGS sequence"/>
</dbReference>
<dbReference type="RefSeq" id="WP_021097258.1">
    <property type="nucleotide sequence ID" value="NZ_KE557320.1"/>
</dbReference>
<dbReference type="OrthoDB" id="7850904at2"/>
<evidence type="ECO:0000313" key="4">
    <source>
        <dbReference type="EMBL" id="EPX86350.1"/>
    </source>
</evidence>
<reference evidence="4 5" key="1">
    <citation type="journal article" date="2013" name="Stand. Genomic Sci.">
        <title>Genome sequence of the reddish-pigmented Rubellimicrobium thermophilum type strain (DSM 16684(T)), a member of the Roseobacter clade.</title>
        <authorList>
            <person name="Fiebig A."/>
            <person name="Riedel T."/>
            <person name="Gronow S."/>
            <person name="Petersen J."/>
            <person name="Klenk H.P."/>
            <person name="Goker M."/>
        </authorList>
    </citation>
    <scope>NUCLEOTIDE SEQUENCE [LARGE SCALE GENOMIC DNA]</scope>
    <source>
        <strain evidence="4 5">DSM 16684</strain>
    </source>
</reference>
<evidence type="ECO:0000256" key="2">
    <source>
        <dbReference type="SAM" id="SignalP"/>
    </source>
</evidence>
<proteinExistence type="predicted"/>
<feature type="region of interest" description="Disordered" evidence="1">
    <location>
        <begin position="27"/>
        <end position="62"/>
    </location>
</feature>
<comment type="caution">
    <text evidence="4">The sequence shown here is derived from an EMBL/GenBank/DDBJ whole genome shotgun (WGS) entry which is preliminary data.</text>
</comment>
<dbReference type="Pfam" id="PF14220">
    <property type="entry name" value="DUF4329"/>
    <property type="match status" value="1"/>
</dbReference>
<keyword evidence="5" id="KW-1185">Reference proteome</keyword>
<evidence type="ECO:0000313" key="5">
    <source>
        <dbReference type="Proteomes" id="UP000015346"/>
    </source>
</evidence>
<evidence type="ECO:0000256" key="1">
    <source>
        <dbReference type="SAM" id="MobiDB-lite"/>
    </source>
</evidence>
<feature type="signal peptide" evidence="2">
    <location>
        <begin position="1"/>
        <end position="18"/>
    </location>
</feature>
<gene>
    <name evidence="4" type="ORF">ruthe_01165</name>
</gene>
<dbReference type="PROSITE" id="PS51257">
    <property type="entry name" value="PROKAR_LIPOPROTEIN"/>
    <property type="match status" value="1"/>
</dbReference>
<sequence length="221" mass="23491">MIRQAFPFAVAAMLGACAAPLPLPSVPSGQGHAVPNSAAPRDTASPPGVLHAAPRSARRGFPTAEATASGTELAFVRDLMASLQPLSFAGNREYCGYIGHDPAGRLMHTPPVAGAEASCPLPPIPQGMTVIASYHTHGTYSPWYASEWPTTQDVNTDAADGIDGYIATPGGRLWHVDTDTMTVRQICGRGCLPQDPNYRPEDDGPLRPVMTYDQLLAWERS</sequence>
<evidence type="ECO:0000259" key="3">
    <source>
        <dbReference type="Pfam" id="PF14220"/>
    </source>
</evidence>
<accession>S9S847</accession>
<dbReference type="AlphaFoldDB" id="S9S847"/>
<name>S9S847_9RHOB</name>